<dbReference type="Pfam" id="PF19275">
    <property type="entry name" value="HflX_C"/>
    <property type="match status" value="1"/>
</dbReference>
<keyword evidence="2" id="KW-0963">Cytoplasm</keyword>
<keyword evidence="3" id="KW-0479">Metal-binding</keyword>
<dbReference type="FunFam" id="3.40.50.11060:FF:000001">
    <property type="entry name" value="GTPase HflX"/>
    <property type="match status" value="1"/>
</dbReference>
<dbReference type="Gene3D" id="3.40.50.300">
    <property type="entry name" value="P-loop containing nucleotide triphosphate hydrolases"/>
    <property type="match status" value="1"/>
</dbReference>
<comment type="subcellular location">
    <subcellularLocation>
        <location evidence="1">Cytoplasm</location>
    </subcellularLocation>
</comment>
<evidence type="ECO:0000256" key="6">
    <source>
        <dbReference type="ARBA" id="ARBA00023134"/>
    </source>
</evidence>
<dbReference type="Pfam" id="PF13167">
    <property type="entry name" value="GTP-bdg_N"/>
    <property type="match status" value="1"/>
</dbReference>
<feature type="region of interest" description="Disordered" evidence="8">
    <location>
        <begin position="198"/>
        <end position="221"/>
    </location>
</feature>
<proteinExistence type="inferred from homology"/>
<keyword evidence="6" id="KW-0342">GTP-binding</keyword>
<dbReference type="HAMAP" id="MF_00900">
    <property type="entry name" value="GTPase_HflX"/>
    <property type="match status" value="1"/>
</dbReference>
<sequence length="479" mass="52084">MNTDDLAAAQQEAVGERLPDRQSNESGDHDLADRHALRRVASLSTELEDVTEVEYRQVRLERVVLAGVWTSGTVRDADRSLAELALLAETAGSLVLDGVIQRRDSPDPATYLGSGKAQELRDIVVATGADTVICDGELTPGQLRKLEEILKVKVVDRTWLILDIFAQHARSREGKAQVSLAQMQYLLPRLRGWGESLSRQAGGRAGGQTGGVGTRGPGETKIETDRRRIRTQMSKLRKELKEMEKSRTTQRAARHRAGTPAVAIAGYTNAGKSSLLNRLTGAGVLVENALFATLDPTVRKTKTPSGREFTLADTVGFVRHLPHQLIEAFRSTLEEVKDADLILHIVDGSDDAPEEQMAAVREVLNEIDAGGVPELVVINKCDIADPDRIATLLRREPHAVVVSATTGEGIEELLLAIEADLPHLMEEIDVLLPYSRGDLLSRVHSRGDVISIEHESGGTRLRARVPRSLAGELAQALGG</sequence>
<organism evidence="10">
    <name type="scientific">freshwater metagenome</name>
    <dbReference type="NCBI Taxonomy" id="449393"/>
    <lineage>
        <taxon>unclassified sequences</taxon>
        <taxon>metagenomes</taxon>
        <taxon>ecological metagenomes</taxon>
    </lineage>
</organism>
<feature type="region of interest" description="Disordered" evidence="8">
    <location>
        <begin position="1"/>
        <end position="33"/>
    </location>
</feature>
<dbReference type="InterPro" id="IPR042108">
    <property type="entry name" value="GTPase_HflX_N_sf"/>
</dbReference>
<feature type="domain" description="Hflx-type G" evidence="9">
    <location>
        <begin position="260"/>
        <end position="425"/>
    </location>
</feature>
<feature type="compositionally biased region" description="Gly residues" evidence="8">
    <location>
        <begin position="203"/>
        <end position="216"/>
    </location>
</feature>
<accession>A0A6J6UX23</accession>
<evidence type="ECO:0000256" key="4">
    <source>
        <dbReference type="ARBA" id="ARBA00022741"/>
    </source>
</evidence>
<keyword evidence="7" id="KW-0175">Coiled coil</keyword>
<protein>
    <submittedName>
        <fullName evidence="10">Unannotated protein</fullName>
    </submittedName>
</protein>
<dbReference type="GO" id="GO:0046872">
    <property type="term" value="F:metal ion binding"/>
    <property type="evidence" value="ECO:0007669"/>
    <property type="project" value="UniProtKB-KW"/>
</dbReference>
<dbReference type="SUPFAM" id="SSF52540">
    <property type="entry name" value="P-loop containing nucleoside triphosphate hydrolases"/>
    <property type="match status" value="1"/>
</dbReference>
<dbReference type="InterPro" id="IPR032305">
    <property type="entry name" value="GTP-bd_M"/>
</dbReference>
<gene>
    <name evidence="10" type="ORF">UFOPK2810_01516</name>
</gene>
<evidence type="ECO:0000259" key="9">
    <source>
        <dbReference type="PROSITE" id="PS51705"/>
    </source>
</evidence>
<dbReference type="GO" id="GO:0005737">
    <property type="term" value="C:cytoplasm"/>
    <property type="evidence" value="ECO:0007669"/>
    <property type="project" value="UniProtKB-SubCell"/>
</dbReference>
<dbReference type="GO" id="GO:0005525">
    <property type="term" value="F:GTP binding"/>
    <property type="evidence" value="ECO:0007669"/>
    <property type="project" value="UniProtKB-KW"/>
</dbReference>
<evidence type="ECO:0000256" key="8">
    <source>
        <dbReference type="SAM" id="MobiDB-lite"/>
    </source>
</evidence>
<feature type="compositionally biased region" description="Basic and acidic residues" evidence="8">
    <location>
        <begin position="14"/>
        <end position="33"/>
    </location>
</feature>
<dbReference type="AlphaFoldDB" id="A0A6J6UX23"/>
<dbReference type="InterPro" id="IPR027417">
    <property type="entry name" value="P-loop_NTPase"/>
</dbReference>
<evidence type="ECO:0000256" key="1">
    <source>
        <dbReference type="ARBA" id="ARBA00004496"/>
    </source>
</evidence>
<keyword evidence="5" id="KW-0460">Magnesium</keyword>
<keyword evidence="4" id="KW-0547">Nucleotide-binding</keyword>
<dbReference type="EMBL" id="CAEZYZ010000299">
    <property type="protein sequence ID" value="CAB4763625.1"/>
    <property type="molecule type" value="Genomic_DNA"/>
</dbReference>
<evidence type="ECO:0000256" key="3">
    <source>
        <dbReference type="ARBA" id="ARBA00022723"/>
    </source>
</evidence>
<dbReference type="PIRSF" id="PIRSF006809">
    <property type="entry name" value="GTP-binding_hflX_prd"/>
    <property type="match status" value="1"/>
</dbReference>
<dbReference type="PANTHER" id="PTHR10229">
    <property type="entry name" value="GTP-BINDING PROTEIN HFLX"/>
    <property type="match status" value="1"/>
</dbReference>
<dbReference type="PRINTS" id="PR00326">
    <property type="entry name" value="GTP1OBG"/>
</dbReference>
<dbReference type="Pfam" id="PF01926">
    <property type="entry name" value="MMR_HSR1"/>
    <property type="match status" value="1"/>
</dbReference>
<dbReference type="Pfam" id="PF16360">
    <property type="entry name" value="GTP-bdg_M"/>
    <property type="match status" value="1"/>
</dbReference>
<dbReference type="InterPro" id="IPR016496">
    <property type="entry name" value="GTPase_HflX"/>
</dbReference>
<dbReference type="InterPro" id="IPR030394">
    <property type="entry name" value="G_HFLX_dom"/>
</dbReference>
<reference evidence="10" key="1">
    <citation type="submission" date="2020-05" db="EMBL/GenBank/DDBJ databases">
        <authorList>
            <person name="Chiriac C."/>
            <person name="Salcher M."/>
            <person name="Ghai R."/>
            <person name="Kavagutti S V."/>
        </authorList>
    </citation>
    <scope>NUCLEOTIDE SEQUENCE</scope>
</reference>
<evidence type="ECO:0000313" key="10">
    <source>
        <dbReference type="EMBL" id="CAB4763625.1"/>
    </source>
</evidence>
<dbReference type="Gene3D" id="3.40.50.11060">
    <property type="entry name" value="GTPase HflX, N-terminal domain"/>
    <property type="match status" value="1"/>
</dbReference>
<dbReference type="InterPro" id="IPR025121">
    <property type="entry name" value="GTPase_HflX_N"/>
</dbReference>
<dbReference type="InterPro" id="IPR045498">
    <property type="entry name" value="HflX_C"/>
</dbReference>
<dbReference type="InterPro" id="IPR005225">
    <property type="entry name" value="Small_GTP-bd"/>
</dbReference>
<dbReference type="InterPro" id="IPR006073">
    <property type="entry name" value="GTP-bd"/>
</dbReference>
<dbReference type="NCBIfam" id="TIGR03156">
    <property type="entry name" value="GTP_HflX"/>
    <property type="match status" value="1"/>
</dbReference>
<feature type="coiled-coil region" evidence="7">
    <location>
        <begin position="226"/>
        <end position="253"/>
    </location>
</feature>
<dbReference type="GO" id="GO:0043022">
    <property type="term" value="F:ribosome binding"/>
    <property type="evidence" value="ECO:0007669"/>
    <property type="project" value="TreeGrafter"/>
</dbReference>
<evidence type="ECO:0000256" key="2">
    <source>
        <dbReference type="ARBA" id="ARBA00022490"/>
    </source>
</evidence>
<dbReference type="NCBIfam" id="TIGR00231">
    <property type="entry name" value="small_GTP"/>
    <property type="match status" value="1"/>
</dbReference>
<dbReference type="CDD" id="cd01878">
    <property type="entry name" value="HflX"/>
    <property type="match status" value="1"/>
</dbReference>
<dbReference type="Gene3D" id="6.10.250.2860">
    <property type="match status" value="1"/>
</dbReference>
<name>A0A6J6UX23_9ZZZZ</name>
<evidence type="ECO:0000256" key="7">
    <source>
        <dbReference type="SAM" id="Coils"/>
    </source>
</evidence>
<evidence type="ECO:0000256" key="5">
    <source>
        <dbReference type="ARBA" id="ARBA00022842"/>
    </source>
</evidence>
<dbReference type="PANTHER" id="PTHR10229:SF0">
    <property type="entry name" value="GTP-BINDING PROTEIN 6-RELATED"/>
    <property type="match status" value="1"/>
</dbReference>
<dbReference type="PROSITE" id="PS51705">
    <property type="entry name" value="G_HFLX"/>
    <property type="match status" value="1"/>
</dbReference>